<dbReference type="GO" id="GO:0009435">
    <property type="term" value="P:NAD+ biosynthetic process"/>
    <property type="evidence" value="ECO:0007669"/>
    <property type="project" value="UniProtKB-UniPathway"/>
</dbReference>
<dbReference type="GeneID" id="11263301"/>
<comment type="function">
    <text evidence="6">Involved in the catabolism of quinolinic acid (QA).</text>
</comment>
<dbReference type="InterPro" id="IPR002638">
    <property type="entry name" value="Quinolinate_PRibosylTrfase_C"/>
</dbReference>
<dbReference type="GO" id="GO:0034213">
    <property type="term" value="P:quinolinate catabolic process"/>
    <property type="evidence" value="ECO:0007669"/>
    <property type="project" value="TreeGrafter"/>
</dbReference>
<dbReference type="RefSeq" id="WP_014126225.1">
    <property type="nucleotide sequence ID" value="NC_016070.1"/>
</dbReference>
<dbReference type="Proteomes" id="UP000002654">
    <property type="component" value="Chromosome"/>
</dbReference>
<organism evidence="10 11">
    <name type="scientific">Thermoproteus tenax (strain ATCC 35583 / DSM 2078 / JCM 9277 / NBRC 100435 / Kra 1)</name>
    <dbReference type="NCBI Taxonomy" id="768679"/>
    <lineage>
        <taxon>Archaea</taxon>
        <taxon>Thermoproteota</taxon>
        <taxon>Thermoprotei</taxon>
        <taxon>Thermoproteales</taxon>
        <taxon>Thermoproteaceae</taxon>
        <taxon>Thermoproteus</taxon>
    </lineage>
</organism>
<dbReference type="PIRSF" id="PIRSF006250">
    <property type="entry name" value="NadC_ModD"/>
    <property type="match status" value="1"/>
</dbReference>
<sequence>MIEARLFAYRLLDALREDDPFWDLTSAIVPNEEGEACLKTKEDCVLAGVEEVVELLKLLGLGYRVVKGDGETAKAGECFLYIRGPKPDLLKVERVVLNLLMRASGIATATRRILEAARAANPRVKVAATRKTTPFLRYIEKKAVAIGGGDPHRFSLSDAVLIKDNHIKAVGGLERALELARKTAPFTAKIEVEVENVADAIKAAELGADIIMLDNMRPEEVAEVDRRLRERGLRERVVLEASGGIREDNAADYAKYVDVISVGALTHSVKAVDMSMELL</sequence>
<dbReference type="GO" id="GO:0004514">
    <property type="term" value="F:nicotinate-nucleotide diphosphorylase (carboxylating) activity"/>
    <property type="evidence" value="ECO:0007669"/>
    <property type="project" value="UniProtKB-EC"/>
</dbReference>
<evidence type="ECO:0000256" key="1">
    <source>
        <dbReference type="ARBA" id="ARBA00004893"/>
    </source>
</evidence>
<dbReference type="Pfam" id="PF01729">
    <property type="entry name" value="QRPTase_C"/>
    <property type="match status" value="1"/>
</dbReference>
<evidence type="ECO:0000256" key="7">
    <source>
        <dbReference type="PIRSR" id="PIRSR006250-1"/>
    </source>
</evidence>
<dbReference type="STRING" id="768679.TTX_0292"/>
<feature type="domain" description="Quinolinate phosphoribosyl transferase N-terminal" evidence="9">
    <location>
        <begin position="23"/>
        <end position="104"/>
    </location>
</feature>
<evidence type="ECO:0000256" key="2">
    <source>
        <dbReference type="ARBA" id="ARBA00009400"/>
    </source>
</evidence>
<dbReference type="InterPro" id="IPR022412">
    <property type="entry name" value="Quinolinate_PRibosylTrfase_N"/>
</dbReference>
<feature type="binding site" evidence="7">
    <location>
        <begin position="129"/>
        <end position="131"/>
    </location>
    <ligand>
        <name>substrate</name>
    </ligand>
</feature>
<dbReference type="InterPro" id="IPR037128">
    <property type="entry name" value="Quinolinate_PRibosylTase_N_sf"/>
</dbReference>
<evidence type="ECO:0000256" key="3">
    <source>
        <dbReference type="ARBA" id="ARBA00022642"/>
    </source>
</evidence>
<feature type="binding site" evidence="7">
    <location>
        <begin position="242"/>
        <end position="244"/>
    </location>
    <ligand>
        <name>substrate</name>
    </ligand>
</feature>
<gene>
    <name evidence="10" type="primary">nadC</name>
    <name evidence="10" type="ordered locus">TTX_0292</name>
</gene>
<dbReference type="PANTHER" id="PTHR32179">
    <property type="entry name" value="NICOTINATE-NUCLEOTIDE PYROPHOSPHORYLASE [CARBOXYLATING]"/>
    <property type="match status" value="1"/>
</dbReference>
<dbReference type="Gene3D" id="3.90.1170.20">
    <property type="entry name" value="Quinolinate phosphoribosyl transferase, N-terminal domain"/>
    <property type="match status" value="1"/>
</dbReference>
<dbReference type="FunFam" id="3.20.20.70:FF:000030">
    <property type="entry name" value="Nicotinate-nucleotide pyrophosphorylase, carboxylating"/>
    <property type="match status" value="1"/>
</dbReference>
<feature type="binding site" evidence="7">
    <location>
        <position position="193"/>
    </location>
    <ligand>
        <name>substrate</name>
    </ligand>
</feature>
<evidence type="ECO:0000256" key="5">
    <source>
        <dbReference type="ARBA" id="ARBA00022679"/>
    </source>
</evidence>
<dbReference type="EC" id="2.4.2.19" evidence="6"/>
<name>G4RN24_THETK</name>
<feature type="domain" description="Quinolinate phosphoribosyl transferase C-terminal" evidence="8">
    <location>
        <begin position="106"/>
        <end position="277"/>
    </location>
</feature>
<comment type="subunit">
    <text evidence="6">Hexamer formed by 3 homodimers.</text>
</comment>
<keyword evidence="4 6" id="KW-0328">Glycosyltransferase</keyword>
<dbReference type="SUPFAM" id="SSF51690">
    <property type="entry name" value="Nicotinate/Quinolinate PRTase C-terminal domain-like"/>
    <property type="match status" value="1"/>
</dbReference>
<evidence type="ECO:0000259" key="8">
    <source>
        <dbReference type="Pfam" id="PF01729"/>
    </source>
</evidence>
<proteinExistence type="inferred from homology"/>
<dbReference type="eggNOG" id="arCOG01482">
    <property type="taxonomic scope" value="Archaea"/>
</dbReference>
<keyword evidence="11" id="KW-1185">Reference proteome</keyword>
<feature type="binding site" evidence="7">
    <location>
        <position position="94"/>
    </location>
    <ligand>
        <name>substrate</name>
    </ligand>
</feature>
<keyword evidence="3 6" id="KW-0662">Pyridine nucleotide biosynthesis</keyword>
<dbReference type="Pfam" id="PF02749">
    <property type="entry name" value="QRPTase_N"/>
    <property type="match status" value="1"/>
</dbReference>
<evidence type="ECO:0000313" key="10">
    <source>
        <dbReference type="EMBL" id="CCC80968.1"/>
    </source>
</evidence>
<evidence type="ECO:0000259" key="9">
    <source>
        <dbReference type="Pfam" id="PF02749"/>
    </source>
</evidence>
<dbReference type="PATRIC" id="fig|768679.9.peg.308"/>
<evidence type="ECO:0000313" key="11">
    <source>
        <dbReference type="Proteomes" id="UP000002654"/>
    </source>
</evidence>
<comment type="similarity">
    <text evidence="2 6">Belongs to the NadC/ModD family.</text>
</comment>
<dbReference type="CDD" id="cd01572">
    <property type="entry name" value="QPRTase"/>
    <property type="match status" value="1"/>
</dbReference>
<dbReference type="AlphaFoldDB" id="G4RN24"/>
<dbReference type="GO" id="GO:0005737">
    <property type="term" value="C:cytoplasm"/>
    <property type="evidence" value="ECO:0007669"/>
    <property type="project" value="TreeGrafter"/>
</dbReference>
<dbReference type="EMBL" id="FN869859">
    <property type="protein sequence ID" value="CCC80968.1"/>
    <property type="molecule type" value="Genomic_DNA"/>
</dbReference>
<dbReference type="UniPathway" id="UPA00253">
    <property type="reaction ID" value="UER00331"/>
</dbReference>
<feature type="binding site" evidence="7">
    <location>
        <begin position="262"/>
        <end position="264"/>
    </location>
    <ligand>
        <name>substrate</name>
    </ligand>
</feature>
<evidence type="ECO:0000256" key="6">
    <source>
        <dbReference type="PIRNR" id="PIRNR006250"/>
    </source>
</evidence>
<comment type="catalytic activity">
    <reaction evidence="6">
        <text>nicotinate beta-D-ribonucleotide + CO2 + diphosphate = quinolinate + 5-phospho-alpha-D-ribose 1-diphosphate + 2 H(+)</text>
        <dbReference type="Rhea" id="RHEA:12733"/>
        <dbReference type="ChEBI" id="CHEBI:15378"/>
        <dbReference type="ChEBI" id="CHEBI:16526"/>
        <dbReference type="ChEBI" id="CHEBI:29959"/>
        <dbReference type="ChEBI" id="CHEBI:33019"/>
        <dbReference type="ChEBI" id="CHEBI:57502"/>
        <dbReference type="ChEBI" id="CHEBI:58017"/>
        <dbReference type="EC" id="2.4.2.19"/>
    </reaction>
</comment>
<dbReference type="Gene3D" id="3.20.20.70">
    <property type="entry name" value="Aldolase class I"/>
    <property type="match status" value="1"/>
</dbReference>
<reference evidence="10 11" key="1">
    <citation type="journal article" date="2011" name="PLoS ONE">
        <title>The complete genome sequence of Thermoproteus tenax: a physiologically versatile member of the Crenarchaeota.</title>
        <authorList>
            <person name="Siebers B."/>
            <person name="Zaparty M."/>
            <person name="Raddatz G."/>
            <person name="Tjaden B."/>
            <person name="Albers S.V."/>
            <person name="Bell S.D."/>
            <person name="Blombach F."/>
            <person name="Kletzin A."/>
            <person name="Kyrpides N."/>
            <person name="Lanz C."/>
            <person name="Plagens A."/>
            <person name="Rampp M."/>
            <person name="Rosinus A."/>
            <person name="von Jan M."/>
            <person name="Makarova K.S."/>
            <person name="Klenk H.P."/>
            <person name="Schuster S.C."/>
            <person name="Hensel R."/>
        </authorList>
    </citation>
    <scope>NUCLEOTIDE SEQUENCE [LARGE SCALE GENOMIC DNA]</scope>
    <source>
        <strain evidence="11">ATCC 35583 / DSM 2078 / JCM 9277 / NBRC 100435 / Kra 1</strain>
    </source>
</reference>
<dbReference type="PANTHER" id="PTHR32179:SF3">
    <property type="entry name" value="NICOTINATE-NUCLEOTIDE PYROPHOSPHORYLASE [CARBOXYLATING]"/>
    <property type="match status" value="1"/>
</dbReference>
<dbReference type="SUPFAM" id="SSF54675">
    <property type="entry name" value="Nicotinate/Quinolinate PRTase N-terminal domain-like"/>
    <property type="match status" value="1"/>
</dbReference>
<dbReference type="OrthoDB" id="115072at2157"/>
<comment type="pathway">
    <text evidence="1 6">Cofactor biosynthesis; NAD(+) biosynthesis; nicotinate D-ribonucleotide from quinolinate: step 1/1.</text>
</comment>
<dbReference type="KEGG" id="ttn:TTX_0292"/>
<dbReference type="PaxDb" id="768679-TTX_0292"/>
<feature type="binding site" evidence="7">
    <location>
        <position position="214"/>
    </location>
    <ligand>
        <name>substrate</name>
    </ligand>
</feature>
<feature type="binding site" evidence="7">
    <location>
        <position position="153"/>
    </location>
    <ligand>
        <name>substrate</name>
    </ligand>
</feature>
<dbReference type="InterPro" id="IPR004393">
    <property type="entry name" value="NadC"/>
</dbReference>
<evidence type="ECO:0000256" key="4">
    <source>
        <dbReference type="ARBA" id="ARBA00022676"/>
    </source>
</evidence>
<protein>
    <recommendedName>
        <fullName evidence="6">Nicotinate-nucleotide pyrophosphorylase [carboxylating]</fullName>
        <ecNumber evidence="6">2.4.2.19</ecNumber>
    </recommendedName>
    <alternativeName>
        <fullName evidence="6">Quinolinate phosphoribosyltransferase [decarboxylating]</fullName>
    </alternativeName>
</protein>
<dbReference type="InterPro" id="IPR013785">
    <property type="entry name" value="Aldolase_TIM"/>
</dbReference>
<dbReference type="HOGENOM" id="CLU_039622_2_0_2"/>
<dbReference type="InterPro" id="IPR027277">
    <property type="entry name" value="NadC/ModD"/>
</dbReference>
<dbReference type="InterPro" id="IPR036068">
    <property type="entry name" value="Nicotinate_pribotase-like_C"/>
</dbReference>
<dbReference type="NCBIfam" id="TIGR00078">
    <property type="entry name" value="nadC"/>
    <property type="match status" value="1"/>
</dbReference>
<feature type="binding site" evidence="7">
    <location>
        <position position="163"/>
    </location>
    <ligand>
        <name>substrate</name>
    </ligand>
</feature>
<accession>G4RN24</accession>
<keyword evidence="5 6" id="KW-0808">Transferase</keyword>